<accession>A0A9X6Z2Z2</accession>
<name>A0A9X6Z2Z2_BACTU</name>
<sequence>MITLYKPNETDFTHNGIGALDKNIYNATVEEELNGLFLFSFSYPLFAPHGLEIEGMSIIKVPTPDGEQLFRVAAPKVSMGEITAQCYHIFYDLTENLIEDIFAEATNGNGAMNRMSAGCQYKHPFQF</sequence>
<dbReference type="InterPro" id="IPR007119">
    <property type="entry name" value="Phage_tail_spike_N"/>
</dbReference>
<comment type="caution">
    <text evidence="1">The sequence shown here is derived from an EMBL/GenBank/DDBJ whole genome shotgun (WGS) entry which is preliminary data.</text>
</comment>
<evidence type="ECO:0000313" key="2">
    <source>
        <dbReference type="Proteomes" id="UP000220397"/>
    </source>
</evidence>
<organism evidence="1 2">
    <name type="scientific">Bacillus thuringiensis</name>
    <dbReference type="NCBI Taxonomy" id="1428"/>
    <lineage>
        <taxon>Bacteria</taxon>
        <taxon>Bacillati</taxon>
        <taxon>Bacillota</taxon>
        <taxon>Bacilli</taxon>
        <taxon>Bacillales</taxon>
        <taxon>Bacillaceae</taxon>
        <taxon>Bacillus</taxon>
        <taxon>Bacillus cereus group</taxon>
    </lineage>
</organism>
<dbReference type="RefSeq" id="WP_276308714.1">
    <property type="nucleotide sequence ID" value="NZ_NTUS01000088.1"/>
</dbReference>
<reference evidence="1 2" key="1">
    <citation type="submission" date="2017-09" db="EMBL/GenBank/DDBJ databases">
        <title>Large-scale bioinformatics analysis of Bacillus genomes uncovers conserved roles of natural products in bacterial physiology.</title>
        <authorList>
            <consortium name="Agbiome Team Llc"/>
            <person name="Bleich R.M."/>
            <person name="Kirk G.J."/>
            <person name="Santa Maria K.C."/>
            <person name="Allen S.E."/>
            <person name="Farag S."/>
            <person name="Shank E.A."/>
            <person name="Bowers A."/>
        </authorList>
    </citation>
    <scope>NUCLEOTIDE SEQUENCE [LARGE SCALE GENOMIC DNA]</scope>
    <source>
        <strain evidence="1 2">AFS015413</strain>
    </source>
</reference>
<dbReference type="NCBIfam" id="TIGR01665">
    <property type="entry name" value="put_anti_recept"/>
    <property type="match status" value="1"/>
</dbReference>
<proteinExistence type="predicted"/>
<dbReference type="Proteomes" id="UP000220397">
    <property type="component" value="Unassembled WGS sequence"/>
</dbReference>
<feature type="non-terminal residue" evidence="1">
    <location>
        <position position="127"/>
    </location>
</feature>
<protein>
    <submittedName>
        <fullName evidence="1">Endopeptidase</fullName>
    </submittedName>
</protein>
<dbReference type="AlphaFoldDB" id="A0A9X6Z2Z2"/>
<evidence type="ECO:0000313" key="1">
    <source>
        <dbReference type="EMBL" id="PFA95732.1"/>
    </source>
</evidence>
<gene>
    <name evidence="1" type="ORF">CN398_22490</name>
</gene>
<dbReference type="EMBL" id="NTUS01000088">
    <property type="protein sequence ID" value="PFA95732.1"/>
    <property type="molecule type" value="Genomic_DNA"/>
</dbReference>